<evidence type="ECO:0000256" key="2">
    <source>
        <dbReference type="SAM" id="Phobius"/>
    </source>
</evidence>
<keyword evidence="3" id="KW-0732">Signal</keyword>
<sequence>MRLLLFLLCLTATAASAQAPRRFSAQAEPSASPSPDEPEWARTPPPAIGPAESTGTRAQRYSRFSAGPGGPSVVVAEVLLGLSGGALLGNAYDAEGSTSNAYFGAMMGGLALGTAGTFYQYFVPVGRRESVLATLASVTWMMGGIGFANGSDVSDHGRGIIALVSSQAGLFGALLLTAGGEDVSGSDMGLMGMSSLYAFLVTSLVEFINDAESSGGYNFTPMLIAPAVGLALGGLLSIPLELSPLRLAAITFLPLIPTGMSIALAAPLSGNATTGRVVLTTLSASFILTTLVAVFTYEPPPQERASASTVRLSPVPVVMAAGRRNSSLAAGPGLRIQF</sequence>
<feature type="transmembrane region" description="Helical" evidence="2">
    <location>
        <begin position="190"/>
        <end position="208"/>
    </location>
</feature>
<accession>A0ABU5GZA1</accession>
<feature type="signal peptide" evidence="3">
    <location>
        <begin position="1"/>
        <end position="17"/>
    </location>
</feature>
<feature type="transmembrane region" description="Helical" evidence="2">
    <location>
        <begin position="101"/>
        <end position="119"/>
    </location>
</feature>
<feature type="transmembrane region" description="Helical" evidence="2">
    <location>
        <begin position="247"/>
        <end position="266"/>
    </location>
</feature>
<feature type="transmembrane region" description="Helical" evidence="2">
    <location>
        <begin position="160"/>
        <end position="178"/>
    </location>
</feature>
<protein>
    <recommendedName>
        <fullName evidence="6">Integral membrane protein</fullName>
    </recommendedName>
</protein>
<organism evidence="4 5">
    <name type="scientific">Hyalangium rubrum</name>
    <dbReference type="NCBI Taxonomy" id="3103134"/>
    <lineage>
        <taxon>Bacteria</taxon>
        <taxon>Pseudomonadati</taxon>
        <taxon>Myxococcota</taxon>
        <taxon>Myxococcia</taxon>
        <taxon>Myxococcales</taxon>
        <taxon>Cystobacterineae</taxon>
        <taxon>Archangiaceae</taxon>
        <taxon>Hyalangium</taxon>
    </lineage>
</organism>
<dbReference type="EMBL" id="JAXIVS010000002">
    <property type="protein sequence ID" value="MDY7226209.1"/>
    <property type="molecule type" value="Genomic_DNA"/>
</dbReference>
<proteinExistence type="predicted"/>
<feature type="transmembrane region" description="Helical" evidence="2">
    <location>
        <begin position="131"/>
        <end position="148"/>
    </location>
</feature>
<comment type="caution">
    <text evidence="4">The sequence shown here is derived from an EMBL/GenBank/DDBJ whole genome shotgun (WGS) entry which is preliminary data.</text>
</comment>
<evidence type="ECO:0000313" key="4">
    <source>
        <dbReference type="EMBL" id="MDY7226209.1"/>
    </source>
</evidence>
<evidence type="ECO:0000256" key="1">
    <source>
        <dbReference type="SAM" id="MobiDB-lite"/>
    </source>
</evidence>
<dbReference type="Proteomes" id="UP001291309">
    <property type="component" value="Unassembled WGS sequence"/>
</dbReference>
<keyword evidence="2" id="KW-0472">Membrane</keyword>
<name>A0ABU5GZA1_9BACT</name>
<feature type="transmembrane region" description="Helical" evidence="2">
    <location>
        <begin position="278"/>
        <end position="297"/>
    </location>
</feature>
<evidence type="ECO:0008006" key="6">
    <source>
        <dbReference type="Google" id="ProtNLM"/>
    </source>
</evidence>
<evidence type="ECO:0000256" key="3">
    <source>
        <dbReference type="SAM" id="SignalP"/>
    </source>
</evidence>
<feature type="region of interest" description="Disordered" evidence="1">
    <location>
        <begin position="20"/>
        <end position="55"/>
    </location>
</feature>
<gene>
    <name evidence="4" type="ORF">SYV04_07430</name>
</gene>
<dbReference type="RefSeq" id="WP_321544930.1">
    <property type="nucleotide sequence ID" value="NZ_JAXIVS010000002.1"/>
</dbReference>
<reference evidence="4 5" key="1">
    <citation type="submission" date="2023-12" db="EMBL/GenBank/DDBJ databases">
        <title>the genome sequence of Hyalangium sp. s54d21.</title>
        <authorList>
            <person name="Zhang X."/>
        </authorList>
    </citation>
    <scope>NUCLEOTIDE SEQUENCE [LARGE SCALE GENOMIC DNA]</scope>
    <source>
        <strain evidence="5">s54d21</strain>
    </source>
</reference>
<feature type="chain" id="PRO_5046158527" description="Integral membrane protein" evidence="3">
    <location>
        <begin position="18"/>
        <end position="338"/>
    </location>
</feature>
<keyword evidence="2" id="KW-1133">Transmembrane helix</keyword>
<keyword evidence="5" id="KW-1185">Reference proteome</keyword>
<keyword evidence="2" id="KW-0812">Transmembrane</keyword>
<evidence type="ECO:0000313" key="5">
    <source>
        <dbReference type="Proteomes" id="UP001291309"/>
    </source>
</evidence>
<feature type="transmembrane region" description="Helical" evidence="2">
    <location>
        <begin position="220"/>
        <end position="240"/>
    </location>
</feature>
<feature type="compositionally biased region" description="Low complexity" evidence="1">
    <location>
        <begin position="20"/>
        <end position="34"/>
    </location>
</feature>